<gene>
    <name evidence="9" type="primary">ccmA</name>
    <name evidence="9" type="ORF">D8780_13495</name>
</gene>
<keyword evidence="6" id="KW-1278">Translocase</keyword>
<dbReference type="EC" id="3.6.3.41" evidence="9"/>
<keyword evidence="10" id="KW-1185">Reference proteome</keyword>
<comment type="similarity">
    <text evidence="1">Belongs to the ABC transporter superfamily.</text>
</comment>
<keyword evidence="3" id="KW-0547">Nucleotide-binding</keyword>
<keyword evidence="2" id="KW-0813">Transport</keyword>
<dbReference type="PANTHER" id="PTHR43499">
    <property type="entry name" value="ABC TRANSPORTER I FAMILY MEMBER 1"/>
    <property type="match status" value="1"/>
</dbReference>
<name>A0A3L7JFK5_9HYPH</name>
<keyword evidence="9" id="KW-0378">Hydrolase</keyword>
<evidence type="ECO:0000256" key="4">
    <source>
        <dbReference type="ARBA" id="ARBA00022748"/>
    </source>
</evidence>
<evidence type="ECO:0000313" key="10">
    <source>
        <dbReference type="Proteomes" id="UP000281094"/>
    </source>
</evidence>
<dbReference type="SMART" id="SM00382">
    <property type="entry name" value="AAA"/>
    <property type="match status" value="1"/>
</dbReference>
<evidence type="ECO:0000256" key="6">
    <source>
        <dbReference type="ARBA" id="ARBA00022967"/>
    </source>
</evidence>
<keyword evidence="7" id="KW-0472">Membrane</keyword>
<dbReference type="AlphaFoldDB" id="A0A3L7JFK5"/>
<dbReference type="PROSITE" id="PS50893">
    <property type="entry name" value="ABC_TRANSPORTER_2"/>
    <property type="match status" value="1"/>
</dbReference>
<dbReference type="InterPro" id="IPR005895">
    <property type="entry name" value="ABC_transptr_haem_export_CcmA"/>
</dbReference>
<dbReference type="Gene3D" id="3.40.50.300">
    <property type="entry name" value="P-loop containing nucleotide triphosphate hydrolases"/>
    <property type="match status" value="1"/>
</dbReference>
<feature type="domain" description="ABC transporter" evidence="8">
    <location>
        <begin position="3"/>
        <end position="212"/>
    </location>
</feature>
<dbReference type="InterPro" id="IPR017871">
    <property type="entry name" value="ABC_transporter-like_CS"/>
</dbReference>
<dbReference type="GO" id="GO:0016887">
    <property type="term" value="F:ATP hydrolysis activity"/>
    <property type="evidence" value="ECO:0007669"/>
    <property type="project" value="InterPro"/>
</dbReference>
<keyword evidence="4" id="KW-0201">Cytochrome c-type biogenesis</keyword>
<evidence type="ECO:0000256" key="1">
    <source>
        <dbReference type="ARBA" id="ARBA00005417"/>
    </source>
</evidence>
<dbReference type="GO" id="GO:0022857">
    <property type="term" value="F:transmembrane transporter activity"/>
    <property type="evidence" value="ECO:0007669"/>
    <property type="project" value="InterPro"/>
</dbReference>
<evidence type="ECO:0000256" key="3">
    <source>
        <dbReference type="ARBA" id="ARBA00022741"/>
    </source>
</evidence>
<dbReference type="EMBL" id="RCWN01000001">
    <property type="protein sequence ID" value="RLQ89105.1"/>
    <property type="molecule type" value="Genomic_DNA"/>
</dbReference>
<dbReference type="PANTHER" id="PTHR43499:SF1">
    <property type="entry name" value="ABC TRANSPORTER I FAMILY MEMBER 1"/>
    <property type="match status" value="1"/>
</dbReference>
<dbReference type="GO" id="GO:0005524">
    <property type="term" value="F:ATP binding"/>
    <property type="evidence" value="ECO:0007669"/>
    <property type="project" value="UniProtKB-KW"/>
</dbReference>
<sequence length="213" mass="22780">MRLILDGLAGVRTGRTLFSDLSLVLETGEALLVTGPNGSGKSTLLRIVAGLLAPAAGEARLENAGPEFPSLGSASHFLGDGNALKSGQTVMQSLEFWSRFQGRPGLSIDDALARVQLPTVGELPVEALSKGMRRRIAIARLLVTDLPIWLLDEPTSGLDTAAVARFEELIAERRRTGGIVIVASHHDLRMGSMKMLDLDQRMEPAGSLEEQTT</sequence>
<reference evidence="9 10" key="1">
    <citation type="submission" date="2018-10" db="EMBL/GenBank/DDBJ databases">
        <title>Notoacmeibacter sp. M2BS9Y-3-1, whole genome shotgun sequence.</title>
        <authorList>
            <person name="Tuo L."/>
        </authorList>
    </citation>
    <scope>NUCLEOTIDE SEQUENCE [LARGE SCALE GENOMIC DNA]</scope>
    <source>
        <strain evidence="9 10">M2BS9Y-3-1</strain>
    </source>
</reference>
<dbReference type="SUPFAM" id="SSF52540">
    <property type="entry name" value="P-loop containing nucleoside triphosphate hydrolases"/>
    <property type="match status" value="1"/>
</dbReference>
<keyword evidence="5 9" id="KW-0067">ATP-binding</keyword>
<accession>A0A3L7JFK5</accession>
<dbReference type="Proteomes" id="UP000281094">
    <property type="component" value="Unassembled WGS sequence"/>
</dbReference>
<dbReference type="InterPro" id="IPR003593">
    <property type="entry name" value="AAA+_ATPase"/>
</dbReference>
<dbReference type="NCBIfam" id="TIGR01189">
    <property type="entry name" value="ccmA"/>
    <property type="match status" value="1"/>
</dbReference>
<dbReference type="PROSITE" id="PS00211">
    <property type="entry name" value="ABC_TRANSPORTER_1"/>
    <property type="match status" value="1"/>
</dbReference>
<organism evidence="9 10">
    <name type="scientific">Notoacmeibacter ruber</name>
    <dbReference type="NCBI Taxonomy" id="2670375"/>
    <lineage>
        <taxon>Bacteria</taxon>
        <taxon>Pseudomonadati</taxon>
        <taxon>Pseudomonadota</taxon>
        <taxon>Alphaproteobacteria</taxon>
        <taxon>Hyphomicrobiales</taxon>
        <taxon>Notoacmeibacteraceae</taxon>
        <taxon>Notoacmeibacter</taxon>
    </lineage>
</organism>
<dbReference type="InterPro" id="IPR027417">
    <property type="entry name" value="P-loop_NTPase"/>
</dbReference>
<evidence type="ECO:0000256" key="5">
    <source>
        <dbReference type="ARBA" id="ARBA00022840"/>
    </source>
</evidence>
<proteinExistence type="inferred from homology"/>
<comment type="caution">
    <text evidence="9">The sequence shown here is derived from an EMBL/GenBank/DDBJ whole genome shotgun (WGS) entry which is preliminary data.</text>
</comment>
<evidence type="ECO:0000259" key="8">
    <source>
        <dbReference type="PROSITE" id="PS50893"/>
    </source>
</evidence>
<dbReference type="RefSeq" id="WP_121646072.1">
    <property type="nucleotide sequence ID" value="NZ_RCWN01000001.1"/>
</dbReference>
<dbReference type="GO" id="GO:0017004">
    <property type="term" value="P:cytochrome complex assembly"/>
    <property type="evidence" value="ECO:0007669"/>
    <property type="project" value="UniProtKB-KW"/>
</dbReference>
<evidence type="ECO:0000256" key="2">
    <source>
        <dbReference type="ARBA" id="ARBA00022448"/>
    </source>
</evidence>
<dbReference type="InterPro" id="IPR003439">
    <property type="entry name" value="ABC_transporter-like_ATP-bd"/>
</dbReference>
<protein>
    <submittedName>
        <fullName evidence="9">Heme ABC exporter ATP-binding protein CcmA</fullName>
        <ecNumber evidence="9">3.6.3.41</ecNumber>
    </submittedName>
</protein>
<dbReference type="Pfam" id="PF00005">
    <property type="entry name" value="ABC_tran"/>
    <property type="match status" value="1"/>
</dbReference>
<evidence type="ECO:0000256" key="7">
    <source>
        <dbReference type="ARBA" id="ARBA00023136"/>
    </source>
</evidence>
<evidence type="ECO:0000313" key="9">
    <source>
        <dbReference type="EMBL" id="RLQ89105.1"/>
    </source>
</evidence>